<keyword evidence="4" id="KW-1185">Reference proteome</keyword>
<dbReference type="Proteomes" id="UP000756346">
    <property type="component" value="Unassembled WGS sequence"/>
</dbReference>
<dbReference type="OrthoDB" id="10458559at2759"/>
<dbReference type="EMBL" id="JAGTJQ010000001">
    <property type="protein sequence ID" value="KAH7039819.1"/>
    <property type="molecule type" value="Genomic_DNA"/>
</dbReference>
<evidence type="ECO:0000256" key="1">
    <source>
        <dbReference type="SAM" id="MobiDB-lite"/>
    </source>
</evidence>
<keyword evidence="2" id="KW-1133">Transmembrane helix</keyword>
<dbReference type="GeneID" id="70180735"/>
<reference evidence="3" key="1">
    <citation type="journal article" date="2021" name="Nat. Commun.">
        <title>Genetic determinants of endophytism in the Arabidopsis root mycobiome.</title>
        <authorList>
            <person name="Mesny F."/>
            <person name="Miyauchi S."/>
            <person name="Thiergart T."/>
            <person name="Pickel B."/>
            <person name="Atanasova L."/>
            <person name="Karlsson M."/>
            <person name="Huettel B."/>
            <person name="Barry K.W."/>
            <person name="Haridas S."/>
            <person name="Chen C."/>
            <person name="Bauer D."/>
            <person name="Andreopoulos W."/>
            <person name="Pangilinan J."/>
            <person name="LaButti K."/>
            <person name="Riley R."/>
            <person name="Lipzen A."/>
            <person name="Clum A."/>
            <person name="Drula E."/>
            <person name="Henrissat B."/>
            <person name="Kohler A."/>
            <person name="Grigoriev I.V."/>
            <person name="Martin F.M."/>
            <person name="Hacquard S."/>
        </authorList>
    </citation>
    <scope>NUCLEOTIDE SEQUENCE</scope>
    <source>
        <strain evidence="3">MPI-CAGE-CH-0230</strain>
    </source>
</reference>
<feature type="transmembrane region" description="Helical" evidence="2">
    <location>
        <begin position="58"/>
        <end position="79"/>
    </location>
</feature>
<keyword evidence="2" id="KW-0472">Membrane</keyword>
<evidence type="ECO:0000313" key="3">
    <source>
        <dbReference type="EMBL" id="KAH7039819.1"/>
    </source>
</evidence>
<organism evidence="3 4">
    <name type="scientific">Microdochium trichocladiopsis</name>
    <dbReference type="NCBI Taxonomy" id="1682393"/>
    <lineage>
        <taxon>Eukaryota</taxon>
        <taxon>Fungi</taxon>
        <taxon>Dikarya</taxon>
        <taxon>Ascomycota</taxon>
        <taxon>Pezizomycotina</taxon>
        <taxon>Sordariomycetes</taxon>
        <taxon>Xylariomycetidae</taxon>
        <taxon>Xylariales</taxon>
        <taxon>Microdochiaceae</taxon>
        <taxon>Microdochium</taxon>
    </lineage>
</organism>
<evidence type="ECO:0000256" key="2">
    <source>
        <dbReference type="SAM" id="Phobius"/>
    </source>
</evidence>
<gene>
    <name evidence="3" type="ORF">B0I36DRAFT_2647</name>
</gene>
<evidence type="ECO:0000313" key="4">
    <source>
        <dbReference type="Proteomes" id="UP000756346"/>
    </source>
</evidence>
<feature type="region of interest" description="Disordered" evidence="1">
    <location>
        <begin position="1"/>
        <end position="36"/>
    </location>
</feature>
<sequence length="124" mass="13556">MDQPPRTRYVEDEDNPGRRNCASSGGRPRGDLASRAGAVKVGPCTHASRLGRDPPSPLRCPLLMGWISFVNIWCASTAYRRSESWESSSTSNKILMAVGMIGVFNMAWLIVALVHRSVQQPKGA</sequence>
<name>A0A9P8YIU5_9PEZI</name>
<keyword evidence="2" id="KW-0812">Transmembrane</keyword>
<protein>
    <submittedName>
        <fullName evidence="3">Uncharacterized protein</fullName>
    </submittedName>
</protein>
<comment type="caution">
    <text evidence="3">The sequence shown here is derived from an EMBL/GenBank/DDBJ whole genome shotgun (WGS) entry which is preliminary data.</text>
</comment>
<accession>A0A9P8YIU5</accession>
<feature type="transmembrane region" description="Helical" evidence="2">
    <location>
        <begin position="94"/>
        <end position="114"/>
    </location>
</feature>
<proteinExistence type="predicted"/>
<dbReference type="AlphaFoldDB" id="A0A9P8YIU5"/>
<dbReference type="RefSeq" id="XP_046017874.1">
    <property type="nucleotide sequence ID" value="XM_046151189.1"/>
</dbReference>